<name>A0ACB9F8D2_CICIN</name>
<gene>
    <name evidence="1" type="ORF">L2E82_17237</name>
</gene>
<evidence type="ECO:0000313" key="1">
    <source>
        <dbReference type="EMBL" id="KAI3767150.1"/>
    </source>
</evidence>
<keyword evidence="2" id="KW-1185">Reference proteome</keyword>
<organism evidence="1 2">
    <name type="scientific">Cichorium intybus</name>
    <name type="common">Chicory</name>
    <dbReference type="NCBI Taxonomy" id="13427"/>
    <lineage>
        <taxon>Eukaryota</taxon>
        <taxon>Viridiplantae</taxon>
        <taxon>Streptophyta</taxon>
        <taxon>Embryophyta</taxon>
        <taxon>Tracheophyta</taxon>
        <taxon>Spermatophyta</taxon>
        <taxon>Magnoliopsida</taxon>
        <taxon>eudicotyledons</taxon>
        <taxon>Gunneridae</taxon>
        <taxon>Pentapetalae</taxon>
        <taxon>asterids</taxon>
        <taxon>campanulids</taxon>
        <taxon>Asterales</taxon>
        <taxon>Asteraceae</taxon>
        <taxon>Cichorioideae</taxon>
        <taxon>Cichorieae</taxon>
        <taxon>Cichoriinae</taxon>
        <taxon>Cichorium</taxon>
    </lineage>
</organism>
<dbReference type="Proteomes" id="UP001055811">
    <property type="component" value="Linkage Group LG03"/>
</dbReference>
<comment type="caution">
    <text evidence="1">The sequence shown here is derived from an EMBL/GenBank/DDBJ whole genome shotgun (WGS) entry which is preliminary data.</text>
</comment>
<evidence type="ECO:0000313" key="2">
    <source>
        <dbReference type="Proteomes" id="UP001055811"/>
    </source>
</evidence>
<accession>A0ACB9F8D2</accession>
<protein>
    <submittedName>
        <fullName evidence="1">Uncharacterized protein</fullName>
    </submittedName>
</protein>
<sequence>MVFHQLNRPNREIASLQIFPKLTPFLRIKLVNLLVKMQVIARAIKACQERFRIPVIQQLHKYTEHAPIIESSLTHQKGMENTTVAEVLMTKEDGNVGSWLWCKSDDTVYDAVKQMARNNIGSLVVLKPGDEQMIAGIITERDYLQKVIVKDRSSKYTKVGEIMTKQNKLVTVTSDTNIYQAMRLMSDNQIRHVPVIDGRIVGMISIVDVVRAVVDQQSNEVSKLNEFIKGDYY</sequence>
<proteinExistence type="predicted"/>
<dbReference type="EMBL" id="CM042011">
    <property type="protein sequence ID" value="KAI3767150.1"/>
    <property type="molecule type" value="Genomic_DNA"/>
</dbReference>
<reference evidence="1 2" key="2">
    <citation type="journal article" date="2022" name="Mol. Ecol. Resour.">
        <title>The genomes of chicory, endive, great burdock and yacon provide insights into Asteraceae paleo-polyploidization history and plant inulin production.</title>
        <authorList>
            <person name="Fan W."/>
            <person name="Wang S."/>
            <person name="Wang H."/>
            <person name="Wang A."/>
            <person name="Jiang F."/>
            <person name="Liu H."/>
            <person name="Zhao H."/>
            <person name="Xu D."/>
            <person name="Zhang Y."/>
        </authorList>
    </citation>
    <scope>NUCLEOTIDE SEQUENCE [LARGE SCALE GENOMIC DNA]</scope>
    <source>
        <strain evidence="2">cv. Punajuju</strain>
        <tissue evidence="1">Leaves</tissue>
    </source>
</reference>
<reference evidence="2" key="1">
    <citation type="journal article" date="2022" name="Mol. Ecol. Resour.">
        <title>The genomes of chicory, endive, great burdock and yacon provide insights into Asteraceae palaeo-polyploidization history and plant inulin production.</title>
        <authorList>
            <person name="Fan W."/>
            <person name="Wang S."/>
            <person name="Wang H."/>
            <person name="Wang A."/>
            <person name="Jiang F."/>
            <person name="Liu H."/>
            <person name="Zhao H."/>
            <person name="Xu D."/>
            <person name="Zhang Y."/>
        </authorList>
    </citation>
    <scope>NUCLEOTIDE SEQUENCE [LARGE SCALE GENOMIC DNA]</scope>
    <source>
        <strain evidence="2">cv. Punajuju</strain>
    </source>
</reference>